<dbReference type="GO" id="GO:0031297">
    <property type="term" value="P:replication fork processing"/>
    <property type="evidence" value="ECO:0007669"/>
    <property type="project" value="TreeGrafter"/>
</dbReference>
<proteinExistence type="predicted"/>
<dbReference type="EMBL" id="LSYS01003057">
    <property type="protein sequence ID" value="OPJ84472.1"/>
    <property type="molecule type" value="Genomic_DNA"/>
</dbReference>
<organism evidence="3 4">
    <name type="scientific">Patagioenas fasciata monilis</name>
    <dbReference type="NCBI Taxonomy" id="372326"/>
    <lineage>
        <taxon>Eukaryota</taxon>
        <taxon>Metazoa</taxon>
        <taxon>Chordata</taxon>
        <taxon>Craniata</taxon>
        <taxon>Vertebrata</taxon>
        <taxon>Euteleostomi</taxon>
        <taxon>Archelosauria</taxon>
        <taxon>Archosauria</taxon>
        <taxon>Dinosauria</taxon>
        <taxon>Saurischia</taxon>
        <taxon>Theropoda</taxon>
        <taxon>Coelurosauria</taxon>
        <taxon>Aves</taxon>
        <taxon>Neognathae</taxon>
        <taxon>Neoaves</taxon>
        <taxon>Columbimorphae</taxon>
        <taxon>Columbiformes</taxon>
        <taxon>Columbidae</taxon>
        <taxon>Patagioenas</taxon>
    </lineage>
</organism>
<dbReference type="GO" id="GO:0044547">
    <property type="term" value="F:DNA topoisomerase binding"/>
    <property type="evidence" value="ECO:0007669"/>
    <property type="project" value="TreeGrafter"/>
</dbReference>
<dbReference type="GO" id="GO:0006303">
    <property type="term" value="P:double-strand break repair via nonhomologous end joining"/>
    <property type="evidence" value="ECO:0007669"/>
    <property type="project" value="TreeGrafter"/>
</dbReference>
<dbReference type="Pfam" id="PF17906">
    <property type="entry name" value="HTH_48"/>
    <property type="match status" value="1"/>
</dbReference>
<dbReference type="AlphaFoldDB" id="A0A1V4KJ54"/>
<comment type="caution">
    <text evidence="3">The sequence shown here is derived from an EMBL/GenBank/DDBJ whole genome shotgun (WGS) entry which is preliminary data.</text>
</comment>
<dbReference type="GO" id="GO:0042800">
    <property type="term" value="F:histone H3K4 methyltransferase activity"/>
    <property type="evidence" value="ECO:0007669"/>
    <property type="project" value="TreeGrafter"/>
</dbReference>
<dbReference type="GO" id="GO:0000793">
    <property type="term" value="C:condensed chromosome"/>
    <property type="evidence" value="ECO:0007669"/>
    <property type="project" value="TreeGrafter"/>
</dbReference>
<dbReference type="GO" id="GO:0000014">
    <property type="term" value="F:single-stranded DNA endodeoxyribonuclease activity"/>
    <property type="evidence" value="ECO:0007669"/>
    <property type="project" value="TreeGrafter"/>
</dbReference>
<accession>A0A1V4KJ54</accession>
<reference evidence="3 4" key="1">
    <citation type="submission" date="2016-02" db="EMBL/GenBank/DDBJ databases">
        <title>Band-tailed pigeon sequencing and assembly.</title>
        <authorList>
            <person name="Soares A.E."/>
            <person name="Novak B.J."/>
            <person name="Rice E.S."/>
            <person name="O'Connell B."/>
            <person name="Chang D."/>
            <person name="Weber S."/>
            <person name="Shapiro B."/>
        </authorList>
    </citation>
    <scope>NUCLEOTIDE SEQUENCE [LARGE SCALE GENOMIC DNA]</scope>
    <source>
        <strain evidence="3">BTP2013</strain>
        <tissue evidence="3">Blood</tissue>
    </source>
</reference>
<dbReference type="OrthoDB" id="616263at2759"/>
<dbReference type="GO" id="GO:0005634">
    <property type="term" value="C:nucleus"/>
    <property type="evidence" value="ECO:0007669"/>
    <property type="project" value="TreeGrafter"/>
</dbReference>
<gene>
    <name evidence="3" type="ORF">AV530_015879</name>
</gene>
<feature type="compositionally biased region" description="Polar residues" evidence="1">
    <location>
        <begin position="8"/>
        <end position="21"/>
    </location>
</feature>
<sequence>MGHKAVETTHNIDSTFSPRTANERTVQWWSKKFRKGDKSLEDEEHSRRPPEVDNDLLRAIIEAHPLTTTQEVAKELNIDHSTVV</sequence>
<dbReference type="InterPro" id="IPR052709">
    <property type="entry name" value="Transposase-MT_Hybrid"/>
</dbReference>
<evidence type="ECO:0000313" key="4">
    <source>
        <dbReference type="Proteomes" id="UP000190648"/>
    </source>
</evidence>
<dbReference type="GO" id="GO:0015074">
    <property type="term" value="P:DNA integration"/>
    <property type="evidence" value="ECO:0007669"/>
    <property type="project" value="TreeGrafter"/>
</dbReference>
<protein>
    <recommendedName>
        <fullName evidence="2">Mos1 transposase HTH domain-containing protein</fullName>
    </recommendedName>
</protein>
<dbReference type="GO" id="GO:0003697">
    <property type="term" value="F:single-stranded DNA binding"/>
    <property type="evidence" value="ECO:0007669"/>
    <property type="project" value="TreeGrafter"/>
</dbReference>
<dbReference type="STRING" id="372326.A0A1V4KJ54"/>
<dbReference type="GO" id="GO:0003690">
    <property type="term" value="F:double-stranded DNA binding"/>
    <property type="evidence" value="ECO:0007669"/>
    <property type="project" value="TreeGrafter"/>
</dbReference>
<dbReference type="GO" id="GO:0046975">
    <property type="term" value="F:histone H3K36 methyltransferase activity"/>
    <property type="evidence" value="ECO:0007669"/>
    <property type="project" value="TreeGrafter"/>
</dbReference>
<dbReference type="GO" id="GO:0035861">
    <property type="term" value="C:site of double-strand break"/>
    <property type="evidence" value="ECO:0007669"/>
    <property type="project" value="TreeGrafter"/>
</dbReference>
<evidence type="ECO:0000259" key="2">
    <source>
        <dbReference type="Pfam" id="PF17906"/>
    </source>
</evidence>
<feature type="domain" description="Mos1 transposase HTH" evidence="2">
    <location>
        <begin position="2"/>
        <end position="37"/>
    </location>
</feature>
<evidence type="ECO:0000256" key="1">
    <source>
        <dbReference type="SAM" id="MobiDB-lite"/>
    </source>
</evidence>
<keyword evidence="4" id="KW-1185">Reference proteome</keyword>
<evidence type="ECO:0000313" key="3">
    <source>
        <dbReference type="EMBL" id="OPJ84472.1"/>
    </source>
</evidence>
<dbReference type="GO" id="GO:0044774">
    <property type="term" value="P:mitotic DNA integrity checkpoint signaling"/>
    <property type="evidence" value="ECO:0007669"/>
    <property type="project" value="TreeGrafter"/>
</dbReference>
<dbReference type="PANTHER" id="PTHR46060">
    <property type="entry name" value="MARINER MOS1 TRANSPOSASE-LIKE PROTEIN"/>
    <property type="match status" value="1"/>
</dbReference>
<dbReference type="InterPro" id="IPR041426">
    <property type="entry name" value="Mos1_HTH"/>
</dbReference>
<feature type="region of interest" description="Disordered" evidence="1">
    <location>
        <begin position="1"/>
        <end position="21"/>
    </location>
</feature>
<name>A0A1V4KJ54_PATFA</name>
<dbReference type="PANTHER" id="PTHR46060:SF2">
    <property type="entry name" value="HISTONE-LYSINE N-METHYLTRANSFERASE SETMAR"/>
    <property type="match status" value="1"/>
</dbReference>
<dbReference type="Gene3D" id="1.10.10.1450">
    <property type="match status" value="1"/>
</dbReference>
<dbReference type="GO" id="GO:0000729">
    <property type="term" value="P:DNA double-strand break processing"/>
    <property type="evidence" value="ECO:0007669"/>
    <property type="project" value="TreeGrafter"/>
</dbReference>
<dbReference type="Proteomes" id="UP000190648">
    <property type="component" value="Unassembled WGS sequence"/>
</dbReference>